<reference evidence="1 2" key="1">
    <citation type="journal article" date="2016" name="Nat. Commun.">
        <title>Thousands of microbial genomes shed light on interconnected biogeochemical processes in an aquifer system.</title>
        <authorList>
            <person name="Anantharaman K."/>
            <person name="Brown C.T."/>
            <person name="Hug L.A."/>
            <person name="Sharon I."/>
            <person name="Castelle C.J."/>
            <person name="Probst A.J."/>
            <person name="Thomas B.C."/>
            <person name="Singh A."/>
            <person name="Wilkins M.J."/>
            <person name="Karaoz U."/>
            <person name="Brodie E.L."/>
            <person name="Williams K.H."/>
            <person name="Hubbard S.S."/>
            <person name="Banfield J.F."/>
        </authorList>
    </citation>
    <scope>NUCLEOTIDE SEQUENCE [LARGE SCALE GENOMIC DNA]</scope>
</reference>
<protein>
    <submittedName>
        <fullName evidence="1">Uncharacterized protein</fullName>
    </submittedName>
</protein>
<gene>
    <name evidence="1" type="ORF">A2633_01165</name>
</gene>
<comment type="caution">
    <text evidence="1">The sequence shown here is derived from an EMBL/GenBank/DDBJ whole genome shotgun (WGS) entry which is preliminary data.</text>
</comment>
<evidence type="ECO:0000313" key="2">
    <source>
        <dbReference type="Proteomes" id="UP000177152"/>
    </source>
</evidence>
<evidence type="ECO:0000313" key="1">
    <source>
        <dbReference type="EMBL" id="OGZ94610.1"/>
    </source>
</evidence>
<proteinExistence type="predicted"/>
<name>A0A1G2K813_9BACT</name>
<dbReference type="AlphaFoldDB" id="A0A1G2K813"/>
<dbReference type="EMBL" id="MHQC01000032">
    <property type="protein sequence ID" value="OGZ94610.1"/>
    <property type="molecule type" value="Genomic_DNA"/>
</dbReference>
<sequence length="164" mass="18781">MDNSISFHIIRRMDERDIGPVSVNEGLHFDVSGTIEEARMELSLRFGEIFSGGVSVMAHGPDADDDSHSLISKTILPSDRDFFPTVIDMIDSSEYRVVFPETEERKQILESIVTLLSTATLEEGYKRMVMEKLLRLLDWQLKDILKTLTEERDVLKYGNKNTKK</sequence>
<accession>A0A1G2K813</accession>
<dbReference type="Proteomes" id="UP000177152">
    <property type="component" value="Unassembled WGS sequence"/>
</dbReference>
<organism evidence="1 2">
    <name type="scientific">Candidatus Sungbacteria bacterium RIFCSPHIGHO2_01_FULL_47_32</name>
    <dbReference type="NCBI Taxonomy" id="1802264"/>
    <lineage>
        <taxon>Bacteria</taxon>
        <taxon>Candidatus Sungiibacteriota</taxon>
    </lineage>
</organism>